<evidence type="ECO:0000256" key="1">
    <source>
        <dbReference type="SAM" id="MobiDB-lite"/>
    </source>
</evidence>
<proteinExistence type="predicted"/>
<reference evidence="6" key="1">
    <citation type="submission" date="2018-09" db="EMBL/GenBank/DDBJ databases">
        <authorList>
            <person name="Livingstone P.G."/>
            <person name="Whitworth D.E."/>
        </authorList>
    </citation>
    <scope>NUCLEOTIDE SEQUENCE [LARGE SCALE GENOMIC DNA]</scope>
    <source>
        <strain evidence="6">CA054A</strain>
    </source>
</reference>
<dbReference type="Proteomes" id="UP000268094">
    <property type="component" value="Unassembled WGS sequence"/>
</dbReference>
<evidence type="ECO:0000256" key="3">
    <source>
        <dbReference type="SAM" id="SignalP"/>
    </source>
</evidence>
<dbReference type="InterPro" id="IPR013229">
    <property type="entry name" value="PEGA"/>
</dbReference>
<accession>A0A3A8IDF3</accession>
<evidence type="ECO:0000259" key="4">
    <source>
        <dbReference type="Pfam" id="PF08308"/>
    </source>
</evidence>
<feature type="region of interest" description="Disordered" evidence="1">
    <location>
        <begin position="491"/>
        <end position="630"/>
    </location>
</feature>
<evidence type="ECO:0000313" key="6">
    <source>
        <dbReference type="Proteomes" id="UP000268094"/>
    </source>
</evidence>
<dbReference type="Pfam" id="PF08308">
    <property type="entry name" value="PEGA"/>
    <property type="match status" value="1"/>
</dbReference>
<feature type="domain" description="PEGA" evidence="4">
    <location>
        <begin position="210"/>
        <end position="258"/>
    </location>
</feature>
<feature type="compositionally biased region" description="Pro residues" evidence="1">
    <location>
        <begin position="520"/>
        <end position="553"/>
    </location>
</feature>
<feature type="compositionally biased region" description="Low complexity" evidence="1">
    <location>
        <begin position="506"/>
        <end position="519"/>
    </location>
</feature>
<name>A0A3A8IDF3_9BACT</name>
<keyword evidence="2" id="KW-1133">Transmembrane helix</keyword>
<keyword evidence="2" id="KW-0812">Transmembrane</keyword>
<dbReference type="OrthoDB" id="5379141at2"/>
<feature type="transmembrane region" description="Helical" evidence="2">
    <location>
        <begin position="440"/>
        <end position="464"/>
    </location>
</feature>
<keyword evidence="2" id="KW-0472">Membrane</keyword>
<dbReference type="RefSeq" id="WP_120543556.1">
    <property type="nucleotide sequence ID" value="NZ_RAVZ01000224.1"/>
</dbReference>
<dbReference type="AlphaFoldDB" id="A0A3A8IDF3"/>
<keyword evidence="3" id="KW-0732">Signal</keyword>
<feature type="compositionally biased region" description="Basic and acidic residues" evidence="1">
    <location>
        <begin position="559"/>
        <end position="630"/>
    </location>
</feature>
<evidence type="ECO:0000313" key="5">
    <source>
        <dbReference type="EMBL" id="RKG80578.1"/>
    </source>
</evidence>
<dbReference type="EMBL" id="RAVZ01000224">
    <property type="protein sequence ID" value="RKG80578.1"/>
    <property type="molecule type" value="Genomic_DNA"/>
</dbReference>
<keyword evidence="6" id="KW-1185">Reference proteome</keyword>
<sequence>MRRPFNRALHATLSGWLVGMLAMGPAAAQQQHVPLRLIPRTLPAAASPRIAVVAIPLDPSLEGEALKLSHWAEQAVARSGRLELVRLTDALDATGASAREAKAVEGNAAYKEGAKAYDELDTVKALQSFDKAVRAYEQADLSRAFALLSRARVMKAASQVANGENKAAELEMRAVLAVDPRAQFNPNFFPPEEVAFVEKERKAQLAGAEATLSVRTQPVAAQVFVDGAFRGVSPVTLTGLTRADHYVTLVAPGYSVLEGKAREGEASFSLTRLPVQQRTEALMERIAKEPDGEDRDKALRELGALAGVQQVLALLVRGGPGNAPLSVTGLRLDVADGHNLAYAVGPQVPRGDAMATGSEAFLTGLVAQDAAKVGGKPTTHFTGGGGVSRRTVGYVLLATGVALLAGGIYFGLEASSKSDAFKTAPQGSTRAEDLKSTGKTYALVADVGVLAGLVSAGAGGYLAFYKGGSGSSSQAAPSPAARRDVQARDPKPIDQALPMPPPPARTEPAPKANATSTPPAATPPPAKAAPAAVTPPPEVVPAFEPPPTPPPPAKKLTRKEREAEARREREEEARLKKEQREQEEQRKRDEEAKRKRDEEEKRKREDEEKRKRDEEKKQRPKLDEDDLRNY</sequence>
<feature type="signal peptide" evidence="3">
    <location>
        <begin position="1"/>
        <end position="28"/>
    </location>
</feature>
<evidence type="ECO:0000256" key="2">
    <source>
        <dbReference type="SAM" id="Phobius"/>
    </source>
</evidence>
<feature type="chain" id="PRO_5017340268" evidence="3">
    <location>
        <begin position="29"/>
        <end position="630"/>
    </location>
</feature>
<comment type="caution">
    <text evidence="5">The sequence shown here is derived from an EMBL/GenBank/DDBJ whole genome shotgun (WGS) entry which is preliminary data.</text>
</comment>
<feature type="transmembrane region" description="Helical" evidence="2">
    <location>
        <begin position="392"/>
        <end position="412"/>
    </location>
</feature>
<gene>
    <name evidence="5" type="ORF">D7V88_27305</name>
</gene>
<organism evidence="5 6">
    <name type="scientific">Corallococcus terminator</name>
    <dbReference type="NCBI Taxonomy" id="2316733"/>
    <lineage>
        <taxon>Bacteria</taxon>
        <taxon>Pseudomonadati</taxon>
        <taxon>Myxococcota</taxon>
        <taxon>Myxococcia</taxon>
        <taxon>Myxococcales</taxon>
        <taxon>Cystobacterineae</taxon>
        <taxon>Myxococcaceae</taxon>
        <taxon>Corallococcus</taxon>
    </lineage>
</organism>
<protein>
    <submittedName>
        <fullName evidence="5">PEGA domain-containing protein</fullName>
    </submittedName>
</protein>